<dbReference type="EC" id="2.7.13.3" evidence="2"/>
<evidence type="ECO:0000259" key="4">
    <source>
        <dbReference type="PROSITE" id="PS50109"/>
    </source>
</evidence>
<dbReference type="Proteomes" id="UP000005101">
    <property type="component" value="Unassembled WGS sequence"/>
</dbReference>
<dbReference type="SUPFAM" id="SSF47384">
    <property type="entry name" value="Homodimeric domain of signal transducing histidine kinase"/>
    <property type="match status" value="1"/>
</dbReference>
<proteinExistence type="predicted"/>
<comment type="catalytic activity">
    <reaction evidence="1">
        <text>ATP + protein L-histidine = ADP + protein N-phospho-L-histidine.</text>
        <dbReference type="EC" id="2.7.13.3"/>
    </reaction>
</comment>
<feature type="domain" description="Histidine kinase" evidence="4">
    <location>
        <begin position="35"/>
        <end position="280"/>
    </location>
</feature>
<organism evidence="5 6">
    <name type="scientific">Bacteroides fragilis 3_1_12</name>
    <dbReference type="NCBI Taxonomy" id="457424"/>
    <lineage>
        <taxon>Bacteria</taxon>
        <taxon>Pseudomonadati</taxon>
        <taxon>Bacteroidota</taxon>
        <taxon>Bacteroidia</taxon>
        <taxon>Bacteroidales</taxon>
        <taxon>Bacteroidaceae</taxon>
        <taxon>Bacteroides</taxon>
    </lineage>
</organism>
<reference evidence="5 6" key="1">
    <citation type="submission" date="2008-12" db="EMBL/GenBank/DDBJ databases">
        <title>Annotation of Bacteroides fragilis strain 3_1_12.</title>
        <authorList>
            <consortium name="The Broad Institute Genome Sequencing Platform"/>
            <person name="Ward D."/>
            <person name="Young S.K."/>
            <person name="Kodira C.D."/>
            <person name="Zeng Q."/>
            <person name="Koehrsen M."/>
            <person name="Alvarado L."/>
            <person name="Berlin A."/>
            <person name="Borenstein D."/>
            <person name="Chen Z."/>
            <person name="Engels R."/>
            <person name="Freedman E."/>
            <person name="Gellesch M."/>
            <person name="Goldberg J."/>
            <person name="Griggs A."/>
            <person name="Gujja S."/>
            <person name="Heiman D."/>
            <person name="Hepburn T."/>
            <person name="Howarth C."/>
            <person name="Jen D."/>
            <person name="Larson L."/>
            <person name="Lewis B."/>
            <person name="Mehta T."/>
            <person name="Park D."/>
            <person name="Pearson M."/>
            <person name="Roberts A."/>
            <person name="Saif S."/>
            <person name="Shea T."/>
            <person name="Shenoy N."/>
            <person name="Sisk P."/>
            <person name="Stolte C."/>
            <person name="Sykes S."/>
            <person name="Walk T."/>
            <person name="White J."/>
            <person name="Yandava C."/>
            <person name="Allen-Vercoe E."/>
            <person name="Strauss J."/>
            <person name="Ambrose C."/>
            <person name="Lander E."/>
            <person name="Nusbaum C."/>
            <person name="Galagan J."/>
            <person name="Birren B."/>
        </authorList>
    </citation>
    <scope>NUCLEOTIDE SEQUENCE [LARGE SCALE GENOMIC DNA]</scope>
    <source>
        <strain evidence="5 6">3_1_12</strain>
    </source>
</reference>
<dbReference type="PANTHER" id="PTHR43065">
    <property type="entry name" value="SENSOR HISTIDINE KINASE"/>
    <property type="match status" value="1"/>
</dbReference>
<dbReference type="SMART" id="SM00388">
    <property type="entry name" value="HisKA"/>
    <property type="match status" value="1"/>
</dbReference>
<dbReference type="SUPFAM" id="SSF55874">
    <property type="entry name" value="ATPase domain of HSP90 chaperone/DNA topoisomerase II/histidine kinase"/>
    <property type="match status" value="1"/>
</dbReference>
<dbReference type="PANTHER" id="PTHR43065:SF42">
    <property type="entry name" value="TWO-COMPONENT SENSOR PPRA"/>
    <property type="match status" value="1"/>
</dbReference>
<dbReference type="InterPro" id="IPR003661">
    <property type="entry name" value="HisK_dim/P_dom"/>
</dbReference>
<dbReference type="InterPro" id="IPR005467">
    <property type="entry name" value="His_kinase_dom"/>
</dbReference>
<dbReference type="PRINTS" id="PR00344">
    <property type="entry name" value="BCTRLSENSOR"/>
</dbReference>
<dbReference type="InterPro" id="IPR036097">
    <property type="entry name" value="HisK_dim/P_sf"/>
</dbReference>
<keyword evidence="5" id="KW-0808">Transferase</keyword>
<evidence type="ECO:0000313" key="5">
    <source>
        <dbReference type="EMBL" id="EFR54352.1"/>
    </source>
</evidence>
<dbReference type="PROSITE" id="PS50109">
    <property type="entry name" value="HIS_KIN"/>
    <property type="match status" value="1"/>
</dbReference>
<evidence type="ECO:0000256" key="3">
    <source>
        <dbReference type="ARBA" id="ARBA00022553"/>
    </source>
</evidence>
<name>A0ABN0BND2_BACFG</name>
<dbReference type="InterPro" id="IPR004358">
    <property type="entry name" value="Sig_transdc_His_kin-like_C"/>
</dbReference>
<accession>A0ABN0BND2</accession>
<dbReference type="InterPro" id="IPR036890">
    <property type="entry name" value="HATPase_C_sf"/>
</dbReference>
<dbReference type="Pfam" id="PF02518">
    <property type="entry name" value="HATPase_c"/>
    <property type="match status" value="1"/>
</dbReference>
<keyword evidence="3" id="KW-0597">Phosphoprotein</keyword>
<keyword evidence="5" id="KW-0418">Kinase</keyword>
<evidence type="ECO:0000256" key="2">
    <source>
        <dbReference type="ARBA" id="ARBA00012438"/>
    </source>
</evidence>
<sequence length="280" mass="32182">MIMERNISQEKRIEELEARLREQEKLGSLGLLSAGIAHEIQNPLNFVINFSKLSGQLLSDLDTIVDETGNRIPEESLEDIKDILSGLRENMDKIREHGDRAISIIRGILLYSRGKDDEFMPSQIQKLTKEYVWLAYHAMRANYKNFNIAIHEDYAKDIPPVRLIPQDFSRAVLNVMNNACYAVWRKWQDTPEGYSPEITVSLEKLDKRIVLTIRDNGEGMSPEVKQRLFDSFFTTKPVGQGTGLGMSIVRDIIESKHHGKVLFDSVQHEYTCFRFIIPVT</sequence>
<gene>
    <name evidence="5" type="ORF">BFAG_03050</name>
</gene>
<dbReference type="CDD" id="cd00082">
    <property type="entry name" value="HisKA"/>
    <property type="match status" value="1"/>
</dbReference>
<evidence type="ECO:0000313" key="6">
    <source>
        <dbReference type="Proteomes" id="UP000005101"/>
    </source>
</evidence>
<dbReference type="SMART" id="SM00387">
    <property type="entry name" value="HATPase_c"/>
    <property type="match status" value="1"/>
</dbReference>
<evidence type="ECO:0000256" key="1">
    <source>
        <dbReference type="ARBA" id="ARBA00000085"/>
    </source>
</evidence>
<dbReference type="Gene3D" id="3.30.565.10">
    <property type="entry name" value="Histidine kinase-like ATPase, C-terminal domain"/>
    <property type="match status" value="1"/>
</dbReference>
<dbReference type="GO" id="GO:0016301">
    <property type="term" value="F:kinase activity"/>
    <property type="evidence" value="ECO:0007669"/>
    <property type="project" value="UniProtKB-KW"/>
</dbReference>
<protein>
    <recommendedName>
        <fullName evidence="2">histidine kinase</fullName>
        <ecNumber evidence="2">2.7.13.3</ecNumber>
    </recommendedName>
</protein>
<dbReference type="Gene3D" id="1.10.287.130">
    <property type="match status" value="1"/>
</dbReference>
<dbReference type="InterPro" id="IPR003594">
    <property type="entry name" value="HATPase_dom"/>
</dbReference>
<keyword evidence="6" id="KW-1185">Reference proteome</keyword>
<dbReference type="EMBL" id="EQ973215">
    <property type="protein sequence ID" value="EFR54352.1"/>
    <property type="molecule type" value="Genomic_DNA"/>
</dbReference>